<keyword evidence="2 7" id="KW-0863">Zinc-finger</keyword>
<feature type="compositionally biased region" description="Basic and acidic residues" evidence="8">
    <location>
        <begin position="572"/>
        <end position="586"/>
    </location>
</feature>
<keyword evidence="4 6" id="KW-0694">RNA-binding</keyword>
<feature type="domain" description="C3H1-type" evidence="10">
    <location>
        <begin position="233"/>
        <end position="260"/>
    </location>
</feature>
<dbReference type="PROSITE" id="PS50102">
    <property type="entry name" value="RRM"/>
    <property type="match status" value="1"/>
</dbReference>
<proteinExistence type="predicted"/>
<dbReference type="InterPro" id="IPR012677">
    <property type="entry name" value="Nucleotide-bd_a/b_plait_sf"/>
</dbReference>
<evidence type="ECO:0000313" key="13">
    <source>
        <dbReference type="Proteomes" id="UP001179952"/>
    </source>
</evidence>
<feature type="domain" description="HTH OST-type" evidence="11">
    <location>
        <begin position="281"/>
        <end position="364"/>
    </location>
</feature>
<evidence type="ECO:0000256" key="2">
    <source>
        <dbReference type="ARBA" id="ARBA00022771"/>
    </source>
</evidence>
<dbReference type="SUPFAM" id="SSF54928">
    <property type="entry name" value="RNA-binding domain, RBD"/>
    <property type="match status" value="1"/>
</dbReference>
<reference evidence="12" key="1">
    <citation type="journal article" date="2023" name="Nat. Commun.">
        <title>Diploid and tetraploid genomes of Acorus and the evolution of monocots.</title>
        <authorList>
            <person name="Ma L."/>
            <person name="Liu K.W."/>
            <person name="Li Z."/>
            <person name="Hsiao Y.Y."/>
            <person name="Qi Y."/>
            <person name="Fu T."/>
            <person name="Tang G.D."/>
            <person name="Zhang D."/>
            <person name="Sun W.H."/>
            <person name="Liu D.K."/>
            <person name="Li Y."/>
            <person name="Chen G.Z."/>
            <person name="Liu X.D."/>
            <person name="Liao X.Y."/>
            <person name="Jiang Y.T."/>
            <person name="Yu X."/>
            <person name="Hao Y."/>
            <person name="Huang J."/>
            <person name="Zhao X.W."/>
            <person name="Ke S."/>
            <person name="Chen Y.Y."/>
            <person name="Wu W.L."/>
            <person name="Hsu J.L."/>
            <person name="Lin Y.F."/>
            <person name="Huang M.D."/>
            <person name="Li C.Y."/>
            <person name="Huang L."/>
            <person name="Wang Z.W."/>
            <person name="Zhao X."/>
            <person name="Zhong W.Y."/>
            <person name="Peng D.H."/>
            <person name="Ahmad S."/>
            <person name="Lan S."/>
            <person name="Zhang J.S."/>
            <person name="Tsai W.C."/>
            <person name="Van de Peer Y."/>
            <person name="Liu Z.J."/>
        </authorList>
    </citation>
    <scope>NUCLEOTIDE SEQUENCE</scope>
    <source>
        <strain evidence="12">SCP</strain>
    </source>
</reference>
<dbReference type="InterPro" id="IPR025605">
    <property type="entry name" value="OST-HTH/LOTUS_dom"/>
</dbReference>
<dbReference type="CDD" id="cd12458">
    <property type="entry name" value="RRM_AtC3H46_like"/>
    <property type="match status" value="1"/>
</dbReference>
<evidence type="ECO:0000313" key="12">
    <source>
        <dbReference type="EMBL" id="KAK1274615.1"/>
    </source>
</evidence>
<evidence type="ECO:0000259" key="9">
    <source>
        <dbReference type="PROSITE" id="PS50102"/>
    </source>
</evidence>
<organism evidence="12 13">
    <name type="scientific">Acorus gramineus</name>
    <name type="common">Dwarf sweet flag</name>
    <dbReference type="NCBI Taxonomy" id="55184"/>
    <lineage>
        <taxon>Eukaryota</taxon>
        <taxon>Viridiplantae</taxon>
        <taxon>Streptophyta</taxon>
        <taxon>Embryophyta</taxon>
        <taxon>Tracheophyta</taxon>
        <taxon>Spermatophyta</taxon>
        <taxon>Magnoliopsida</taxon>
        <taxon>Liliopsida</taxon>
        <taxon>Acoraceae</taxon>
        <taxon>Acorus</taxon>
    </lineage>
</organism>
<dbReference type="Proteomes" id="UP001179952">
    <property type="component" value="Unassembled WGS sequence"/>
</dbReference>
<comment type="caution">
    <text evidence="12">The sequence shown here is derived from an EMBL/GenBank/DDBJ whole genome shotgun (WGS) entry which is preliminary data.</text>
</comment>
<dbReference type="InterPro" id="IPR000504">
    <property type="entry name" value="RRM_dom"/>
</dbReference>
<dbReference type="GO" id="GO:0003723">
    <property type="term" value="F:RNA binding"/>
    <property type="evidence" value="ECO:0007669"/>
    <property type="project" value="UniProtKB-UniRule"/>
</dbReference>
<protein>
    <submittedName>
        <fullName evidence="12">Zinc finger CCCH domain-containing protein 18</fullName>
    </submittedName>
</protein>
<evidence type="ECO:0000256" key="7">
    <source>
        <dbReference type="PROSITE-ProRule" id="PRU00723"/>
    </source>
</evidence>
<dbReference type="InterPro" id="IPR036855">
    <property type="entry name" value="Znf_CCCH_sf"/>
</dbReference>
<dbReference type="EMBL" id="JAUJYN010000004">
    <property type="protein sequence ID" value="KAK1274615.1"/>
    <property type="molecule type" value="Genomic_DNA"/>
</dbReference>
<evidence type="ECO:0000256" key="8">
    <source>
        <dbReference type="SAM" id="MobiDB-lite"/>
    </source>
</evidence>
<dbReference type="GO" id="GO:0008270">
    <property type="term" value="F:zinc ion binding"/>
    <property type="evidence" value="ECO:0007669"/>
    <property type="project" value="UniProtKB-KW"/>
</dbReference>
<reference evidence="12" key="2">
    <citation type="submission" date="2023-06" db="EMBL/GenBank/DDBJ databases">
        <authorList>
            <person name="Ma L."/>
            <person name="Liu K.-W."/>
            <person name="Li Z."/>
            <person name="Hsiao Y.-Y."/>
            <person name="Qi Y."/>
            <person name="Fu T."/>
            <person name="Tang G."/>
            <person name="Zhang D."/>
            <person name="Sun W.-H."/>
            <person name="Liu D.-K."/>
            <person name="Li Y."/>
            <person name="Chen G.-Z."/>
            <person name="Liu X.-D."/>
            <person name="Liao X.-Y."/>
            <person name="Jiang Y.-T."/>
            <person name="Yu X."/>
            <person name="Hao Y."/>
            <person name="Huang J."/>
            <person name="Zhao X.-W."/>
            <person name="Ke S."/>
            <person name="Chen Y.-Y."/>
            <person name="Wu W.-L."/>
            <person name="Hsu J.-L."/>
            <person name="Lin Y.-F."/>
            <person name="Huang M.-D."/>
            <person name="Li C.-Y."/>
            <person name="Huang L."/>
            <person name="Wang Z.-W."/>
            <person name="Zhao X."/>
            <person name="Zhong W.-Y."/>
            <person name="Peng D.-H."/>
            <person name="Ahmad S."/>
            <person name="Lan S."/>
            <person name="Zhang J.-S."/>
            <person name="Tsai W.-C."/>
            <person name="Van De Peer Y."/>
            <person name="Liu Z.-J."/>
        </authorList>
    </citation>
    <scope>NUCLEOTIDE SEQUENCE</scope>
    <source>
        <strain evidence="12">SCP</strain>
        <tissue evidence="12">Leaves</tissue>
    </source>
</reference>
<evidence type="ECO:0000256" key="5">
    <source>
        <dbReference type="ARBA" id="ARBA00023125"/>
    </source>
</evidence>
<dbReference type="Gene3D" id="4.10.1000.10">
    <property type="entry name" value="Zinc finger, CCCH-type"/>
    <property type="match status" value="1"/>
</dbReference>
<dbReference type="InterPro" id="IPR056276">
    <property type="entry name" value="AtC3H46-like_PABC-like"/>
</dbReference>
<feature type="region of interest" description="Disordered" evidence="8">
    <location>
        <begin position="546"/>
        <end position="594"/>
    </location>
</feature>
<feature type="domain" description="RRM" evidence="9">
    <location>
        <begin position="384"/>
        <end position="459"/>
    </location>
</feature>
<keyword evidence="3 7" id="KW-0862">Zinc</keyword>
<dbReference type="InterPro" id="IPR000571">
    <property type="entry name" value="Znf_CCCH"/>
</dbReference>
<dbReference type="FunFam" id="3.30.70.330:FF:000678">
    <property type="entry name" value="zinc finger CCCH domain-containing protein 53-like isoform X2"/>
    <property type="match status" value="1"/>
</dbReference>
<dbReference type="PANTHER" id="PTHR24009">
    <property type="entry name" value="RNA-BINDING (RRM/RBD/RNP MOTIFS)"/>
    <property type="match status" value="1"/>
</dbReference>
<evidence type="ECO:0000259" key="10">
    <source>
        <dbReference type="PROSITE" id="PS50103"/>
    </source>
</evidence>
<evidence type="ECO:0000256" key="4">
    <source>
        <dbReference type="ARBA" id="ARBA00022884"/>
    </source>
</evidence>
<dbReference type="GO" id="GO:0003677">
    <property type="term" value="F:DNA binding"/>
    <property type="evidence" value="ECO:0007669"/>
    <property type="project" value="UniProtKB-KW"/>
</dbReference>
<keyword evidence="5" id="KW-0238">DNA-binding</keyword>
<dbReference type="AlphaFoldDB" id="A0AAV9BDX9"/>
<dbReference type="SMART" id="SM00360">
    <property type="entry name" value="RRM"/>
    <property type="match status" value="1"/>
</dbReference>
<name>A0AAV9BDX9_ACOGR</name>
<sequence>MGKTGLVPGPRHLVGPIGRKFRTKECDDVHVTYVIANEKLTPVIIAHSMDKDNEWCVCIERLDMNMDFSESTRIVISRIQKLEPKNATKVVAYIMLQENAERELLRLAFGPDNLIQSSIDKAKLYWGLTSDSHPISPTPINTSDLHAPFTPFSPNSASSHPRVSLSHYWDAPQIALPLSDHPQQAPMNSIDFVPPQYQDLHREDYHLHNQAPYYPAEAALSPHAGRRSLSLPEFPGKACMYYYKGFCKHGDNCQFFHGRDMPDNFAPSELFNDDQLFLHGSLEKLEMEIAELLKARRGVPISIASLPILYYEMYGKTIQAEGYLTESQRHGKPGFSLTKLLARLNNSIRLIDKPHGQHSVVLAEDAPRFMSFRSERNDPCAASKQIYLTFPPDSTFTEEDVSNYFSSFGPVQDVRIPCQQKRMYGFVTFEYPETAKMILEQGRPHFVCGARVLVKKYMEKSKLDRKNMEKIEASLYYPHYLDMASELSPMPRIADGPRFIRKQYFEENEQALEFQRMRLAELQLLSRQQAQQSFFGQTSPVEELKLAEGQNEVPSSNGYDYISDPINSGAANDDKHTSSNFHDQDRQIPAALTYSYPEQSKLSCPRIAVSE</sequence>
<dbReference type="Gene3D" id="3.30.70.330">
    <property type="match status" value="1"/>
</dbReference>
<keyword evidence="13" id="KW-1185">Reference proteome</keyword>
<dbReference type="PROSITE" id="PS50103">
    <property type="entry name" value="ZF_C3H1"/>
    <property type="match status" value="1"/>
</dbReference>
<gene>
    <name evidence="12" type="ORF">QJS04_geneDACA022199</name>
</gene>
<dbReference type="PANTHER" id="PTHR24009:SF0">
    <property type="entry name" value="ZINC FINGER CCCH DOMAIN-CONTAINING PROTEIN 18"/>
    <property type="match status" value="1"/>
</dbReference>
<dbReference type="Pfam" id="PF00076">
    <property type="entry name" value="RRM_1"/>
    <property type="match status" value="1"/>
</dbReference>
<evidence type="ECO:0000256" key="6">
    <source>
        <dbReference type="PROSITE-ProRule" id="PRU00176"/>
    </source>
</evidence>
<dbReference type="Pfam" id="PF23182">
    <property type="entry name" value="PABC_AtC3H46"/>
    <property type="match status" value="1"/>
</dbReference>
<dbReference type="PROSITE" id="PS51644">
    <property type="entry name" value="HTH_OST"/>
    <property type="match status" value="1"/>
</dbReference>
<evidence type="ECO:0000256" key="1">
    <source>
        <dbReference type="ARBA" id="ARBA00022723"/>
    </source>
</evidence>
<dbReference type="InterPro" id="IPR035979">
    <property type="entry name" value="RBD_domain_sf"/>
</dbReference>
<keyword evidence="1 7" id="KW-0479">Metal-binding</keyword>
<accession>A0AAV9BDX9</accession>
<evidence type="ECO:0000259" key="11">
    <source>
        <dbReference type="PROSITE" id="PS51644"/>
    </source>
</evidence>
<dbReference type="InterPro" id="IPR034365">
    <property type="entry name" value="AtC3H46-like_RRM"/>
</dbReference>
<evidence type="ECO:0000256" key="3">
    <source>
        <dbReference type="ARBA" id="ARBA00022833"/>
    </source>
</evidence>
<dbReference type="SUPFAM" id="SSF90229">
    <property type="entry name" value="CCCH zinc finger"/>
    <property type="match status" value="1"/>
</dbReference>
<feature type="zinc finger region" description="C3H1-type" evidence="7">
    <location>
        <begin position="233"/>
        <end position="260"/>
    </location>
</feature>